<organism evidence="1">
    <name type="scientific">marine sediment metagenome</name>
    <dbReference type="NCBI Taxonomy" id="412755"/>
    <lineage>
        <taxon>unclassified sequences</taxon>
        <taxon>metagenomes</taxon>
        <taxon>ecological metagenomes</taxon>
    </lineage>
</organism>
<reference evidence="1" key="1">
    <citation type="journal article" date="2015" name="Nature">
        <title>Complex archaea that bridge the gap between prokaryotes and eukaryotes.</title>
        <authorList>
            <person name="Spang A."/>
            <person name="Saw J.H."/>
            <person name="Jorgensen S.L."/>
            <person name="Zaremba-Niedzwiedzka K."/>
            <person name="Martijn J."/>
            <person name="Lind A.E."/>
            <person name="van Eijk R."/>
            <person name="Schleper C."/>
            <person name="Guy L."/>
            <person name="Ettema T.J."/>
        </authorList>
    </citation>
    <scope>NUCLEOTIDE SEQUENCE</scope>
</reference>
<dbReference type="EMBL" id="LAZR01059642">
    <property type="protein sequence ID" value="KKK67383.1"/>
    <property type="molecule type" value="Genomic_DNA"/>
</dbReference>
<comment type="caution">
    <text evidence="1">The sequence shown here is derived from an EMBL/GenBank/DDBJ whole genome shotgun (WGS) entry which is preliminary data.</text>
</comment>
<name>A0A0F8XEW6_9ZZZZ</name>
<proteinExistence type="predicted"/>
<dbReference type="AlphaFoldDB" id="A0A0F8XEW6"/>
<gene>
    <name evidence="1" type="ORF">LCGC14_2954610</name>
</gene>
<evidence type="ECO:0000313" key="1">
    <source>
        <dbReference type="EMBL" id="KKK67383.1"/>
    </source>
</evidence>
<protein>
    <submittedName>
        <fullName evidence="1">Uncharacterized protein</fullName>
    </submittedName>
</protein>
<sequence>MKVKELDIEYHAPSQDEIVKKVIEKDRVEYPTLQNFVNKAIRDKIKKTK</sequence>
<accession>A0A0F8XEW6</accession>